<evidence type="ECO:0000256" key="1">
    <source>
        <dbReference type="ARBA" id="ARBA00006601"/>
    </source>
</evidence>
<dbReference type="GO" id="GO:0016628">
    <property type="term" value="F:oxidoreductase activity, acting on the CH-CH group of donors, NAD or NADP as acceptor"/>
    <property type="evidence" value="ECO:0007669"/>
    <property type="project" value="InterPro"/>
</dbReference>
<dbReference type="GO" id="GO:0016616">
    <property type="term" value="F:oxidoreductase activity, acting on the CH-OH group of donors, NAD or NADP as acceptor"/>
    <property type="evidence" value="ECO:0007669"/>
    <property type="project" value="InterPro"/>
</dbReference>
<dbReference type="Pfam" id="PF03720">
    <property type="entry name" value="UDPG_MGDP_dh_C"/>
    <property type="match status" value="1"/>
</dbReference>
<keyword evidence="6" id="KW-1185">Reference proteome</keyword>
<dbReference type="InterPro" id="IPR014027">
    <property type="entry name" value="UDP-Glc/GDP-Man_DH_C"/>
</dbReference>
<dbReference type="STRING" id="1356854.N007_04425"/>
<evidence type="ECO:0000256" key="2">
    <source>
        <dbReference type="ARBA" id="ARBA00023002"/>
    </source>
</evidence>
<dbReference type="InterPro" id="IPR036291">
    <property type="entry name" value="NAD(P)-bd_dom_sf"/>
</dbReference>
<gene>
    <name evidence="5" type="ORF">K1I37_18585</name>
</gene>
<dbReference type="PIRSF" id="PIRSF500136">
    <property type="entry name" value="UDP_ManNAc_DH"/>
    <property type="match status" value="1"/>
</dbReference>
<keyword evidence="3" id="KW-0520">NAD</keyword>
<dbReference type="Pfam" id="PF03721">
    <property type="entry name" value="UDPG_MGDP_dh_N"/>
    <property type="match status" value="1"/>
</dbReference>
<dbReference type="InterPro" id="IPR014026">
    <property type="entry name" value="UDP-Glc/GDP-Man_DH_dimer"/>
</dbReference>
<dbReference type="AlphaFoldDB" id="T0BVJ7"/>
<accession>A0A9E6ZEY6</accession>
<dbReference type="InterPro" id="IPR008927">
    <property type="entry name" value="6-PGluconate_DH-like_C_sf"/>
</dbReference>
<dbReference type="NCBIfam" id="TIGR03026">
    <property type="entry name" value="NDP-sugDHase"/>
    <property type="match status" value="1"/>
</dbReference>
<proteinExistence type="inferred from homology"/>
<dbReference type="RefSeq" id="WP_021295924.1">
    <property type="nucleotide sequence ID" value="NZ_AURB01000113.1"/>
</dbReference>
<dbReference type="Proteomes" id="UP000829401">
    <property type="component" value="Chromosome"/>
</dbReference>
<dbReference type="InterPro" id="IPR017476">
    <property type="entry name" value="UDP-Glc/GDP-Man"/>
</dbReference>
<dbReference type="InterPro" id="IPR001732">
    <property type="entry name" value="UDP-Glc/GDP-Man_DH_N"/>
</dbReference>
<evidence type="ECO:0000313" key="6">
    <source>
        <dbReference type="Proteomes" id="UP000829401"/>
    </source>
</evidence>
<dbReference type="SUPFAM" id="SSF52413">
    <property type="entry name" value="UDP-glucose/GDP-mannose dehydrogenase C-terminal domain"/>
    <property type="match status" value="1"/>
</dbReference>
<dbReference type="SUPFAM" id="SSF48179">
    <property type="entry name" value="6-phosphogluconate dehydrogenase C-terminal domain-like"/>
    <property type="match status" value="1"/>
</dbReference>
<name>T0BVJ7_ALIAG</name>
<dbReference type="OrthoDB" id="9803238at2"/>
<evidence type="ECO:0000256" key="3">
    <source>
        <dbReference type="ARBA" id="ARBA00023027"/>
    </source>
</evidence>
<protein>
    <submittedName>
        <fullName evidence="5">Nucleotide sugar dehydrogenase</fullName>
    </submittedName>
</protein>
<dbReference type="InterPro" id="IPR036220">
    <property type="entry name" value="UDP-Glc/GDP-Man_DH_C_sf"/>
</dbReference>
<keyword evidence="2" id="KW-0560">Oxidoreductase</keyword>
<dbReference type="PIRSF" id="PIRSF000124">
    <property type="entry name" value="UDPglc_GDPman_dh"/>
    <property type="match status" value="1"/>
</dbReference>
<organism evidence="5 6">
    <name type="scientific">Alicyclobacillus acidoterrestris (strain ATCC 49025 / DSM 3922 / CIP 106132 / NCIMB 13137 / GD3B)</name>
    <dbReference type="NCBI Taxonomy" id="1356854"/>
    <lineage>
        <taxon>Bacteria</taxon>
        <taxon>Bacillati</taxon>
        <taxon>Bacillota</taxon>
        <taxon>Bacilli</taxon>
        <taxon>Bacillales</taxon>
        <taxon>Alicyclobacillaceae</taxon>
        <taxon>Alicyclobacillus</taxon>
    </lineage>
</organism>
<dbReference type="SMART" id="SM00984">
    <property type="entry name" value="UDPG_MGDP_dh_C"/>
    <property type="match status" value="1"/>
</dbReference>
<dbReference type="Pfam" id="PF00984">
    <property type="entry name" value="UDPG_MGDP_dh"/>
    <property type="match status" value="1"/>
</dbReference>
<dbReference type="KEGG" id="aaco:K1I37_18585"/>
<dbReference type="GO" id="GO:0000271">
    <property type="term" value="P:polysaccharide biosynthetic process"/>
    <property type="evidence" value="ECO:0007669"/>
    <property type="project" value="InterPro"/>
</dbReference>
<dbReference type="PANTHER" id="PTHR43491:SF2">
    <property type="entry name" value="UDP-N-ACETYL-D-MANNOSAMINE DEHYDROGENASE"/>
    <property type="match status" value="1"/>
</dbReference>
<dbReference type="PANTHER" id="PTHR43491">
    <property type="entry name" value="UDP-N-ACETYL-D-MANNOSAMINE DEHYDROGENASE"/>
    <property type="match status" value="1"/>
</dbReference>
<dbReference type="GO" id="GO:0051287">
    <property type="term" value="F:NAD binding"/>
    <property type="evidence" value="ECO:0007669"/>
    <property type="project" value="InterPro"/>
</dbReference>
<dbReference type="SUPFAM" id="SSF51735">
    <property type="entry name" value="NAD(P)-binding Rossmann-fold domains"/>
    <property type="match status" value="1"/>
</dbReference>
<sequence>MRESIGVIGLGYIGLPLSMCLCERGFRVVGIDTDPDKVRRIEAGETDVQEDYRGETLQQRLQRHLAAGNFIVSSRTAVAAWEATTYLVTVGVPVHPETKALCDEPLRMAMENIGRVLKPHDVVVIRSTVVPGTVESRYVPILEETSRMVAGVDFHVAYAAERVAEGRAMEEFQTLDIVVGGLTEKCAALAAQTLQKLTDGQIHITDLRIAQLSKVIENAQRDVNLAMVQELQAVAKAHQVNLFELIQMVNTHPRVQMLLPSVGVGGYCIPNAYHYLSASLDDTTGADLPLFRTARETNEGAPQRIARDVAQSLADRGRSMKEAVVVVLGLGMKDGSNDIRQSPAIACAKAFQSLGAVVRAYDPTVAPLLPYQVSNVEDCLRGADAIVVGAWQPAFDHLDWGRLFGLVNPTAPVILVDPRGRLEARVLHLPHTTILQRA</sequence>
<reference evidence="6" key="1">
    <citation type="journal article" date="2022" name="G3 (Bethesda)">
        <title>Unveiling the complete genome sequence of Alicyclobacillus acidoterrestris DSM 3922T, a taint-producing strain.</title>
        <authorList>
            <person name="Leonardo I.C."/>
            <person name="Barreto Crespo M.T."/>
            <person name="Gaspar F.B."/>
        </authorList>
    </citation>
    <scope>NUCLEOTIDE SEQUENCE [LARGE SCALE GENOMIC DNA]</scope>
    <source>
        <strain evidence="6">DSM 3922</strain>
    </source>
</reference>
<accession>T0BVJ7</accession>
<comment type="similarity">
    <text evidence="1 4">Belongs to the UDP-glucose/GDP-mannose dehydrogenase family.</text>
</comment>
<dbReference type="eggNOG" id="COG0677">
    <property type="taxonomic scope" value="Bacteria"/>
</dbReference>
<evidence type="ECO:0000256" key="4">
    <source>
        <dbReference type="PIRNR" id="PIRNR000124"/>
    </source>
</evidence>
<evidence type="ECO:0000313" key="5">
    <source>
        <dbReference type="EMBL" id="UNO48642.1"/>
    </source>
</evidence>
<dbReference type="EMBL" id="CP080467">
    <property type="protein sequence ID" value="UNO48642.1"/>
    <property type="molecule type" value="Genomic_DNA"/>
</dbReference>
<dbReference type="Gene3D" id="3.40.50.720">
    <property type="entry name" value="NAD(P)-binding Rossmann-like Domain"/>
    <property type="match status" value="2"/>
</dbReference>
<dbReference type="InterPro" id="IPR028359">
    <property type="entry name" value="UDP_ManNAc/GlcNAc_DH"/>
</dbReference>